<reference evidence="2 3" key="1">
    <citation type="submission" date="2019-02" db="EMBL/GenBank/DDBJ databases">
        <title>Deep-cultivation of Planctomycetes and their phenomic and genomic characterization uncovers novel biology.</title>
        <authorList>
            <person name="Wiegand S."/>
            <person name="Jogler M."/>
            <person name="Boedeker C."/>
            <person name="Pinto D."/>
            <person name="Vollmers J."/>
            <person name="Rivas-Marin E."/>
            <person name="Kohn T."/>
            <person name="Peeters S.H."/>
            <person name="Heuer A."/>
            <person name="Rast P."/>
            <person name="Oberbeckmann S."/>
            <person name="Bunk B."/>
            <person name="Jeske O."/>
            <person name="Meyerdierks A."/>
            <person name="Storesund J.E."/>
            <person name="Kallscheuer N."/>
            <person name="Luecker S."/>
            <person name="Lage O.M."/>
            <person name="Pohl T."/>
            <person name="Merkel B.J."/>
            <person name="Hornburger P."/>
            <person name="Mueller R.-W."/>
            <person name="Bruemmer F."/>
            <person name="Labrenz M."/>
            <person name="Spormann A.M."/>
            <person name="Op den Camp H."/>
            <person name="Overmann J."/>
            <person name="Amann R."/>
            <person name="Jetten M.S.M."/>
            <person name="Mascher T."/>
            <person name="Medema M.H."/>
            <person name="Devos D.P."/>
            <person name="Kaster A.-K."/>
            <person name="Ovreas L."/>
            <person name="Rohde M."/>
            <person name="Galperin M.Y."/>
            <person name="Jogler C."/>
        </authorList>
    </citation>
    <scope>NUCLEOTIDE SEQUENCE [LARGE SCALE GENOMIC DNA]</scope>
    <source>
        <strain evidence="2 3">Pla85_3_4</strain>
    </source>
</reference>
<sequence length="294" mass="33673">MSFVFINKESANKGLRRVALAQIDTALVEIHDQELPRETIVHQVRKHCKKLRGLLRLVRPALGKTYAEENAHFREAASQLSQARDAATVLTAFDKLRDHFAQLLEPSALAAIRATLETRRNQIAAAEGDVDQRLAAFEKQMRAARERIGDWKLSEKGFAAFGGGFKKTYQAGREAMQVALDEPTAHNLHEWRKHAKYHWYHVRLLVQMWPKNFKGRRRQLKELADLLGDDHDLANLRGLITPAEAPLEPAHELLFALIDQRRRTLHEAAFALGKELYAASPDKLTRQLKKQYRR</sequence>
<keyword evidence="3" id="KW-1185">Reference proteome</keyword>
<dbReference type="Pfam" id="PF05235">
    <property type="entry name" value="CHAD"/>
    <property type="match status" value="1"/>
</dbReference>
<evidence type="ECO:0000313" key="2">
    <source>
        <dbReference type="EMBL" id="QDU96713.1"/>
    </source>
</evidence>
<name>A0A518DXY9_9BACT</name>
<dbReference type="InterPro" id="IPR007899">
    <property type="entry name" value="CHAD_dom"/>
</dbReference>
<accession>A0A518DXY9</accession>
<evidence type="ECO:0000259" key="1">
    <source>
        <dbReference type="PROSITE" id="PS51708"/>
    </source>
</evidence>
<dbReference type="PANTHER" id="PTHR39339">
    <property type="entry name" value="SLR1444 PROTEIN"/>
    <property type="match status" value="1"/>
</dbReference>
<gene>
    <name evidence="2" type="ORF">Pla8534_45340</name>
</gene>
<dbReference type="OrthoDB" id="9810907at2"/>
<dbReference type="EMBL" id="CP036433">
    <property type="protein sequence ID" value="QDU96713.1"/>
    <property type="molecule type" value="Genomic_DNA"/>
</dbReference>
<dbReference type="RefSeq" id="WP_145055325.1">
    <property type="nucleotide sequence ID" value="NZ_CP036433.1"/>
</dbReference>
<dbReference type="Proteomes" id="UP000317648">
    <property type="component" value="Chromosome"/>
</dbReference>
<dbReference type="InterPro" id="IPR038186">
    <property type="entry name" value="CHAD_dom_sf"/>
</dbReference>
<dbReference type="KEGG" id="lcre:Pla8534_45340"/>
<dbReference type="AlphaFoldDB" id="A0A518DXY9"/>
<dbReference type="Gene3D" id="1.40.20.10">
    <property type="entry name" value="CHAD domain"/>
    <property type="match status" value="1"/>
</dbReference>
<organism evidence="2 3">
    <name type="scientific">Lignipirellula cremea</name>
    <dbReference type="NCBI Taxonomy" id="2528010"/>
    <lineage>
        <taxon>Bacteria</taxon>
        <taxon>Pseudomonadati</taxon>
        <taxon>Planctomycetota</taxon>
        <taxon>Planctomycetia</taxon>
        <taxon>Pirellulales</taxon>
        <taxon>Pirellulaceae</taxon>
        <taxon>Lignipirellula</taxon>
    </lineage>
</organism>
<dbReference type="PROSITE" id="PS51708">
    <property type="entry name" value="CHAD"/>
    <property type="match status" value="1"/>
</dbReference>
<dbReference type="SMART" id="SM00880">
    <property type="entry name" value="CHAD"/>
    <property type="match status" value="1"/>
</dbReference>
<protein>
    <submittedName>
        <fullName evidence="2">CHAD domain protein</fullName>
    </submittedName>
</protein>
<evidence type="ECO:0000313" key="3">
    <source>
        <dbReference type="Proteomes" id="UP000317648"/>
    </source>
</evidence>
<feature type="domain" description="CHAD" evidence="1">
    <location>
        <begin position="8"/>
        <end position="278"/>
    </location>
</feature>
<proteinExistence type="predicted"/>
<dbReference type="PANTHER" id="PTHR39339:SF1">
    <property type="entry name" value="CHAD DOMAIN-CONTAINING PROTEIN"/>
    <property type="match status" value="1"/>
</dbReference>